<evidence type="ECO:0000259" key="6">
    <source>
        <dbReference type="PROSITE" id="PS50977"/>
    </source>
</evidence>
<dbReference type="SUPFAM" id="SSF46689">
    <property type="entry name" value="Homeodomain-like"/>
    <property type="match status" value="1"/>
</dbReference>
<keyword evidence="1" id="KW-0805">Transcription regulation</keyword>
<dbReference type="GO" id="GO:0000976">
    <property type="term" value="F:transcription cis-regulatory region binding"/>
    <property type="evidence" value="ECO:0007669"/>
    <property type="project" value="TreeGrafter"/>
</dbReference>
<evidence type="ECO:0000256" key="5">
    <source>
        <dbReference type="SAM" id="MobiDB-lite"/>
    </source>
</evidence>
<dbReference type="EMBL" id="WMHZ01000022">
    <property type="protein sequence ID" value="NDO78982.1"/>
    <property type="molecule type" value="Genomic_DNA"/>
</dbReference>
<dbReference type="Pfam" id="PF00440">
    <property type="entry name" value="TetR_N"/>
    <property type="match status" value="1"/>
</dbReference>
<keyword evidence="2 4" id="KW-0238">DNA-binding</keyword>
<protein>
    <submittedName>
        <fullName evidence="7">TetR family transcriptional regulator</fullName>
    </submittedName>
</protein>
<dbReference type="RefSeq" id="WP_162230278.1">
    <property type="nucleotide sequence ID" value="NZ_WMHZ01000022.1"/>
</dbReference>
<evidence type="ECO:0000256" key="4">
    <source>
        <dbReference type="PROSITE-ProRule" id="PRU00335"/>
    </source>
</evidence>
<evidence type="ECO:0000256" key="2">
    <source>
        <dbReference type="ARBA" id="ARBA00023125"/>
    </source>
</evidence>
<dbReference type="Proteomes" id="UP000471026">
    <property type="component" value="Unassembled WGS sequence"/>
</dbReference>
<dbReference type="InterPro" id="IPR009057">
    <property type="entry name" value="Homeodomain-like_sf"/>
</dbReference>
<organism evidence="7 8">
    <name type="scientific">Kocuria marina subsp. indica</name>
    <dbReference type="NCBI Taxonomy" id="1049583"/>
    <lineage>
        <taxon>Bacteria</taxon>
        <taxon>Bacillati</taxon>
        <taxon>Actinomycetota</taxon>
        <taxon>Actinomycetes</taxon>
        <taxon>Micrococcales</taxon>
        <taxon>Micrococcaceae</taxon>
        <taxon>Kocuria</taxon>
    </lineage>
</organism>
<dbReference type="PANTHER" id="PTHR30055">
    <property type="entry name" value="HTH-TYPE TRANSCRIPTIONAL REGULATOR RUTR"/>
    <property type="match status" value="1"/>
</dbReference>
<feature type="DNA-binding region" description="H-T-H motif" evidence="4">
    <location>
        <begin position="51"/>
        <end position="70"/>
    </location>
</feature>
<comment type="caution">
    <text evidence="7">The sequence shown here is derived from an EMBL/GenBank/DDBJ whole genome shotgun (WGS) entry which is preliminary data.</text>
</comment>
<dbReference type="Gene3D" id="1.10.357.10">
    <property type="entry name" value="Tetracycline Repressor, domain 2"/>
    <property type="match status" value="1"/>
</dbReference>
<evidence type="ECO:0000313" key="7">
    <source>
        <dbReference type="EMBL" id="NDO78982.1"/>
    </source>
</evidence>
<feature type="region of interest" description="Disordered" evidence="5">
    <location>
        <begin position="1"/>
        <end position="29"/>
    </location>
</feature>
<dbReference type="InterPro" id="IPR001647">
    <property type="entry name" value="HTH_TetR"/>
</dbReference>
<feature type="domain" description="HTH tetR-type" evidence="6">
    <location>
        <begin position="30"/>
        <end position="88"/>
    </location>
</feature>
<name>A0A6N9R0E0_9MICC</name>
<dbReference type="InterPro" id="IPR036271">
    <property type="entry name" value="Tet_transcr_reg_TetR-rel_C_sf"/>
</dbReference>
<gene>
    <name evidence="7" type="ORF">GKZ75_12310</name>
</gene>
<accession>A0A6N9R0E0</accession>
<evidence type="ECO:0000256" key="3">
    <source>
        <dbReference type="ARBA" id="ARBA00023163"/>
    </source>
</evidence>
<dbReference type="PANTHER" id="PTHR30055:SF234">
    <property type="entry name" value="HTH-TYPE TRANSCRIPTIONAL REGULATOR BETI"/>
    <property type="match status" value="1"/>
</dbReference>
<keyword evidence="3" id="KW-0804">Transcription</keyword>
<evidence type="ECO:0000256" key="1">
    <source>
        <dbReference type="ARBA" id="ARBA00023015"/>
    </source>
</evidence>
<feature type="compositionally biased region" description="Low complexity" evidence="5">
    <location>
        <begin position="12"/>
        <end position="27"/>
    </location>
</feature>
<dbReference type="GO" id="GO:0003700">
    <property type="term" value="F:DNA-binding transcription factor activity"/>
    <property type="evidence" value="ECO:0007669"/>
    <property type="project" value="TreeGrafter"/>
</dbReference>
<dbReference type="SUPFAM" id="SSF48498">
    <property type="entry name" value="Tetracyclin repressor-like, C-terminal domain"/>
    <property type="match status" value="1"/>
</dbReference>
<dbReference type="InterPro" id="IPR050109">
    <property type="entry name" value="HTH-type_TetR-like_transc_reg"/>
</dbReference>
<dbReference type="AlphaFoldDB" id="A0A6N9R0E0"/>
<reference evidence="7 8" key="1">
    <citation type="submission" date="2019-11" db="EMBL/GenBank/DDBJ databases">
        <title>Draft genome sequence of Kocuria indica DP-K7, a methyl red degrading Actinobacterium.</title>
        <authorList>
            <person name="Kumaran S."/>
            <person name="Tischler D."/>
            <person name="Ngo A.C.R."/>
            <person name="Schultes F."/>
        </authorList>
    </citation>
    <scope>NUCLEOTIDE SEQUENCE [LARGE SCALE GENOMIC DNA]</scope>
    <source>
        <strain evidence="7 8">DP-K7</strain>
    </source>
</reference>
<sequence length="215" mass="23166">MPTKKAKPAGGARSAPATANRAANQRADAQRNRAKILAATVTAIRKNPDASVADIAAEAGVGRVTLYGHFQTRAELIEAALVDSLERAEDVLSQIPLDGDPRAAFQRLVASSWMFVDQSRALLATAQKELSAARIRELHEKAEARMRGLLLRGQREGAFRADLPVSWLLTTTHVVLNGAAEEVRTGRIDPDDAPWFIDAILLPAFTEVAPEGGTR</sequence>
<dbReference type="PROSITE" id="PS50977">
    <property type="entry name" value="HTH_TETR_2"/>
    <property type="match status" value="1"/>
</dbReference>
<evidence type="ECO:0000313" key="8">
    <source>
        <dbReference type="Proteomes" id="UP000471026"/>
    </source>
</evidence>
<proteinExistence type="predicted"/>